<dbReference type="InterPro" id="IPR029069">
    <property type="entry name" value="HotDog_dom_sf"/>
</dbReference>
<dbReference type="InterPro" id="IPR050563">
    <property type="entry name" value="4-hydroxybenzoyl-CoA_TE"/>
</dbReference>
<evidence type="ECO:0000256" key="2">
    <source>
        <dbReference type="ARBA" id="ARBA00022801"/>
    </source>
</evidence>
<sequence>MGDKRSRQLKDYPYKLDQQTRWIDNDQYGHVNNAVYYYYFDSIINTYLVRECGLFPVEARESEVRKEGQPDQLGYVVSSSCQYFEGVQFPDELVLGLRIIELGKSSVRYEVGVFKKGAKPSDHPCAAGEIVHVFVDKDTRRPNKNGMAAPLREGLQRLRTIQSKL</sequence>
<dbReference type="AlphaFoldDB" id="A0A1E4T9P1"/>
<dbReference type="FunFam" id="3.10.129.10:FF:000104">
    <property type="entry name" value="Thioesterase family protein (AFU_orthologue AFUA_2G16350)"/>
    <property type="match status" value="1"/>
</dbReference>
<dbReference type="Pfam" id="PF03061">
    <property type="entry name" value="4HBT"/>
    <property type="match status" value="1"/>
</dbReference>
<accession>A0A1E4T9P1</accession>
<dbReference type="PANTHER" id="PTHR31793">
    <property type="entry name" value="4-HYDROXYBENZOYL-COA THIOESTERASE FAMILY MEMBER"/>
    <property type="match status" value="1"/>
</dbReference>
<evidence type="ECO:0000313" key="5">
    <source>
        <dbReference type="Proteomes" id="UP000095023"/>
    </source>
</evidence>
<evidence type="ECO:0000256" key="1">
    <source>
        <dbReference type="ARBA" id="ARBA00005953"/>
    </source>
</evidence>
<feature type="domain" description="Thioesterase" evidence="3">
    <location>
        <begin position="28"/>
        <end position="117"/>
    </location>
</feature>
<name>A0A1E4T9P1_9ASCO</name>
<reference evidence="5" key="1">
    <citation type="submission" date="2016-02" db="EMBL/GenBank/DDBJ databases">
        <title>Comparative genomics of biotechnologically important yeasts.</title>
        <authorList>
            <consortium name="DOE Joint Genome Institute"/>
            <person name="Riley R."/>
            <person name="Haridas S."/>
            <person name="Wolfe K.H."/>
            <person name="Lopes M.R."/>
            <person name="Hittinger C.T."/>
            <person name="Goker M."/>
            <person name="Salamov A."/>
            <person name="Wisecaver J."/>
            <person name="Long T.M."/>
            <person name="Aerts A.L."/>
            <person name="Barry K."/>
            <person name="Choi C."/>
            <person name="Clum A."/>
            <person name="Coughlan A.Y."/>
            <person name="Deshpande S."/>
            <person name="Douglass A.P."/>
            <person name="Hanson S.J."/>
            <person name="Klenk H.-P."/>
            <person name="Labutti K."/>
            <person name="Lapidus A."/>
            <person name="Lindquist E."/>
            <person name="Lipzen A."/>
            <person name="Meier-Kolthoff J.P."/>
            <person name="Ohm R.A."/>
            <person name="Otillar R.P."/>
            <person name="Pangilinan J."/>
            <person name="Peng Y."/>
            <person name="Rokas A."/>
            <person name="Rosa C.A."/>
            <person name="Scheuner C."/>
            <person name="Sibirny A.A."/>
            <person name="Slot J.C."/>
            <person name="Stielow J.B."/>
            <person name="Sun H."/>
            <person name="Kurtzman C.P."/>
            <person name="Blackwell M."/>
            <person name="Jeffries T.W."/>
            <person name="Grigoriev I.V."/>
        </authorList>
    </citation>
    <scope>NUCLEOTIDE SEQUENCE [LARGE SCALE GENOMIC DNA]</scope>
    <source>
        <strain evidence="5">NRRL Y-17796</strain>
    </source>
</reference>
<dbReference type="Proteomes" id="UP000095023">
    <property type="component" value="Unassembled WGS sequence"/>
</dbReference>
<keyword evidence="2" id="KW-0378">Hydrolase</keyword>
<evidence type="ECO:0000313" key="4">
    <source>
        <dbReference type="EMBL" id="ODV88476.1"/>
    </source>
</evidence>
<dbReference type="OrthoDB" id="2420454at2759"/>
<dbReference type="SUPFAM" id="SSF54637">
    <property type="entry name" value="Thioesterase/thiol ester dehydrase-isomerase"/>
    <property type="match status" value="1"/>
</dbReference>
<comment type="similarity">
    <text evidence="1">Belongs to the 4-hydroxybenzoyl-CoA thioesterase family.</text>
</comment>
<evidence type="ECO:0000259" key="3">
    <source>
        <dbReference type="Pfam" id="PF03061"/>
    </source>
</evidence>
<dbReference type="Gene3D" id="3.10.129.10">
    <property type="entry name" value="Hotdog Thioesterase"/>
    <property type="match status" value="1"/>
</dbReference>
<proteinExistence type="inferred from homology"/>
<keyword evidence="5" id="KW-1185">Reference proteome</keyword>
<dbReference type="CDD" id="cd00586">
    <property type="entry name" value="4HBT"/>
    <property type="match status" value="1"/>
</dbReference>
<gene>
    <name evidence="4" type="ORF">CANCADRAFT_146909</name>
</gene>
<dbReference type="EMBL" id="KV453844">
    <property type="protein sequence ID" value="ODV88476.1"/>
    <property type="molecule type" value="Genomic_DNA"/>
</dbReference>
<dbReference type="InterPro" id="IPR006683">
    <property type="entry name" value="Thioestr_dom"/>
</dbReference>
<organism evidence="4 5">
    <name type="scientific">Tortispora caseinolytica NRRL Y-17796</name>
    <dbReference type="NCBI Taxonomy" id="767744"/>
    <lineage>
        <taxon>Eukaryota</taxon>
        <taxon>Fungi</taxon>
        <taxon>Dikarya</taxon>
        <taxon>Ascomycota</taxon>
        <taxon>Saccharomycotina</taxon>
        <taxon>Trigonopsidomycetes</taxon>
        <taxon>Trigonopsidales</taxon>
        <taxon>Trigonopsidaceae</taxon>
        <taxon>Tortispora</taxon>
    </lineage>
</organism>
<protein>
    <recommendedName>
        <fullName evidence="3">Thioesterase domain-containing protein</fullName>
    </recommendedName>
</protein>
<dbReference type="GO" id="GO:0047617">
    <property type="term" value="F:fatty acyl-CoA hydrolase activity"/>
    <property type="evidence" value="ECO:0007669"/>
    <property type="project" value="TreeGrafter"/>
</dbReference>
<dbReference type="PANTHER" id="PTHR31793:SF27">
    <property type="entry name" value="NOVEL THIOESTERASE SUPERFAMILY DOMAIN AND SAPOSIN A-TYPE DOMAIN CONTAINING PROTEIN (0610012H03RIK)"/>
    <property type="match status" value="1"/>
</dbReference>